<dbReference type="SMART" id="SM01206">
    <property type="entry name" value="Fibrillarin"/>
    <property type="match status" value="1"/>
</dbReference>
<feature type="binding site" evidence="7">
    <location>
        <begin position="109"/>
        <end position="110"/>
    </location>
    <ligand>
        <name>S-adenosyl-L-methionine</name>
        <dbReference type="ChEBI" id="CHEBI:59789"/>
    </ligand>
</feature>
<evidence type="ECO:0000313" key="8">
    <source>
        <dbReference type="EMBL" id="AJB42689.1"/>
    </source>
</evidence>
<evidence type="ECO:0000256" key="6">
    <source>
        <dbReference type="ARBA" id="ARBA00022884"/>
    </source>
</evidence>
<dbReference type="Gene3D" id="3.40.50.150">
    <property type="entry name" value="Vaccinia Virus protein VP39"/>
    <property type="match status" value="1"/>
</dbReference>
<dbReference type="AlphaFoldDB" id="A0A3G1A6U6"/>
<dbReference type="EMBL" id="CP007493">
    <property type="protein sequence ID" value="AJB42689.1"/>
    <property type="molecule type" value="Genomic_DNA"/>
</dbReference>
<dbReference type="PANTHER" id="PTHR10335">
    <property type="entry name" value="RRNA 2-O-METHYLTRANSFERASE FIBRILLARIN"/>
    <property type="match status" value="1"/>
</dbReference>
<accession>A0A3G1A6U6</accession>
<evidence type="ECO:0000256" key="1">
    <source>
        <dbReference type="ARBA" id="ARBA00010632"/>
    </source>
</evidence>
<dbReference type="GO" id="GO:0000494">
    <property type="term" value="P:box C/D sno(s)RNA 3'-end processing"/>
    <property type="evidence" value="ECO:0007669"/>
    <property type="project" value="TreeGrafter"/>
</dbReference>
<dbReference type="GO" id="GO:0003723">
    <property type="term" value="F:RNA binding"/>
    <property type="evidence" value="ECO:0007669"/>
    <property type="project" value="UniProtKB-UniRule"/>
</dbReference>
<name>A0A3G1A6U6_9CREN</name>
<feature type="binding site" evidence="7">
    <location>
        <begin position="90"/>
        <end position="91"/>
    </location>
    <ligand>
        <name>S-adenosyl-L-methionine</name>
        <dbReference type="ChEBI" id="CHEBI:59789"/>
    </ligand>
</feature>
<dbReference type="NCBIfam" id="NF003276">
    <property type="entry name" value="PRK04266.1-2"/>
    <property type="match status" value="1"/>
</dbReference>
<dbReference type="PIRSF" id="PIRSF006540">
    <property type="entry name" value="Nop17p"/>
    <property type="match status" value="1"/>
</dbReference>
<feature type="binding site" evidence="7">
    <location>
        <begin position="135"/>
        <end position="136"/>
    </location>
    <ligand>
        <name>S-adenosyl-L-methionine</name>
        <dbReference type="ChEBI" id="CHEBI:59789"/>
    </ligand>
</feature>
<evidence type="ECO:0000256" key="7">
    <source>
        <dbReference type="HAMAP-Rule" id="MF_00351"/>
    </source>
</evidence>
<keyword evidence="6 7" id="KW-0694">RNA-binding</keyword>
<keyword evidence="3 7" id="KW-0489">Methyltransferase</keyword>
<evidence type="ECO:0000256" key="3">
    <source>
        <dbReference type="ARBA" id="ARBA00022603"/>
    </source>
</evidence>
<dbReference type="KEGG" id="tcb:TCARB_1649"/>
<dbReference type="GeneID" id="16573227"/>
<evidence type="ECO:0000256" key="5">
    <source>
        <dbReference type="ARBA" id="ARBA00022694"/>
    </source>
</evidence>
<keyword evidence="5 7" id="KW-0819">tRNA processing</keyword>
<organism evidence="8 9">
    <name type="scientific">Thermofilum adornatum 1505</name>
    <dbReference type="NCBI Taxonomy" id="697581"/>
    <lineage>
        <taxon>Archaea</taxon>
        <taxon>Thermoproteota</taxon>
        <taxon>Thermoprotei</taxon>
        <taxon>Thermofilales</taxon>
        <taxon>Thermofilaceae</taxon>
        <taxon>Thermofilum</taxon>
    </lineage>
</organism>
<dbReference type="HAMAP" id="MF_00351">
    <property type="entry name" value="RNA_methyltransf_FlpA"/>
    <property type="match status" value="1"/>
</dbReference>
<dbReference type="PRINTS" id="PR00052">
    <property type="entry name" value="FIBRILLARIN"/>
</dbReference>
<dbReference type="InterPro" id="IPR000692">
    <property type="entry name" value="Fibrillarin"/>
</dbReference>
<evidence type="ECO:0000256" key="4">
    <source>
        <dbReference type="ARBA" id="ARBA00022679"/>
    </source>
</evidence>
<keyword evidence="2 7" id="KW-0698">rRNA processing</keyword>
<reference evidence="9" key="1">
    <citation type="book" date="2010" name="EXTREMOPHILES" publisher="0:0-0">
        <title>Complete genome sequences of ten hyperthermophilic archaea reveal their metabolic capabilities and possible ecological roles.</title>
        <editorList>
            <person name="?"/>
        </editorList>
        <authorList>
            <person name="Ravin N.V."/>
            <person name="Mardanov A.V."/>
            <person name="Bonch-Osmolovskaya E.A."/>
            <person name="Skryabin K.G."/>
        </authorList>
    </citation>
    <scope>NUCLEOTIDE SEQUENCE [LARGE SCALE GENOMIC DNA]</scope>
    <source>
        <strain evidence="9">1505</strain>
    </source>
</reference>
<keyword evidence="4 7" id="KW-0808">Transferase</keyword>
<comment type="function">
    <text evidence="7">Involved in pre-rRNA and tRNA processing. Utilizes the methyl donor S-adenosyl-L-methionine to catalyze the site-specific 2'-hydroxyl methylation of ribose moieties in rRNA and tRNA. Site specificity is provided by a guide RNA that base pairs with the substrate. Methylation occurs at a characteristic distance from the sequence involved in base pairing with the guide RNA.</text>
</comment>
<dbReference type="STRING" id="697581.TCARB_1649"/>
<evidence type="ECO:0000313" key="9">
    <source>
        <dbReference type="Proteomes" id="UP000266720"/>
    </source>
</evidence>
<dbReference type="Pfam" id="PF01269">
    <property type="entry name" value="Fibrillarin"/>
    <property type="match status" value="1"/>
</dbReference>
<dbReference type="GeneID" id="25407053"/>
<protein>
    <recommendedName>
        <fullName evidence="7">Fibrillarin-like rRNA/tRNA 2'-O-methyltransferase</fullName>
        <ecNumber evidence="7">2.1.1.-</ecNumber>
    </recommendedName>
</protein>
<gene>
    <name evidence="7" type="primary">flpA</name>
    <name evidence="8" type="ORF">TCARB_1649</name>
</gene>
<dbReference type="NCBIfam" id="NF003275">
    <property type="entry name" value="PRK04266.1-1"/>
    <property type="match status" value="1"/>
</dbReference>
<comment type="similarity">
    <text evidence="1 7">Belongs to the methyltransferase superfamily. Fibrillarin family.</text>
</comment>
<sequence length="233" mass="26179">MIRPIRIREHEKFQGIYVVEFEDGSQRLATASLAPGVKVYDEMLIPFENKELRTWNPYRSKLAGAILKGIELNPIKPGTKVLYLGVASGTTPSHVSDIIGPSGILYGVEFAPRVMREFVEKVAKYRKNVIPLLADARFPAKYAHIVELVDVVYADIAQPFQAKYVADNADFFLKQGGHIMMAIKAMSIDVTAAPSETYKKEISHLEERGYKVKDVKHLEPYDEAHAFVIAEKT</sequence>
<dbReference type="PANTHER" id="PTHR10335:SF17">
    <property type="entry name" value="FIBRILLARIN"/>
    <property type="match status" value="1"/>
</dbReference>
<dbReference type="EC" id="2.1.1.-" evidence="7"/>
<dbReference type="Gene3D" id="3.30.200.20">
    <property type="entry name" value="Phosphorylase Kinase, domain 1"/>
    <property type="match status" value="1"/>
</dbReference>
<comment type="subunit">
    <text evidence="7">Interacts with nop5. Component of box C/D small ribonucleoprotein (sRNP) particles that contain rpl7ae, FlpA and nop5, plus a guide RNA.</text>
</comment>
<dbReference type="RefSeq" id="WP_020962264.1">
    <property type="nucleotide sequence ID" value="NZ_CP007493.1"/>
</dbReference>
<dbReference type="GO" id="GO:0008649">
    <property type="term" value="F:rRNA methyltransferase activity"/>
    <property type="evidence" value="ECO:0007669"/>
    <property type="project" value="TreeGrafter"/>
</dbReference>
<dbReference type="GO" id="GO:0008033">
    <property type="term" value="P:tRNA processing"/>
    <property type="evidence" value="ECO:0007669"/>
    <property type="project" value="UniProtKB-UniRule"/>
</dbReference>
<dbReference type="GO" id="GO:1990259">
    <property type="term" value="F:histone H2AQ104 methyltransferase activity"/>
    <property type="evidence" value="ECO:0007669"/>
    <property type="project" value="TreeGrafter"/>
</dbReference>
<feature type="binding site" evidence="7">
    <location>
        <begin position="155"/>
        <end position="158"/>
    </location>
    <ligand>
        <name>S-adenosyl-L-methionine</name>
        <dbReference type="ChEBI" id="CHEBI:59789"/>
    </ligand>
</feature>
<evidence type="ECO:0000256" key="2">
    <source>
        <dbReference type="ARBA" id="ARBA00022552"/>
    </source>
</evidence>
<dbReference type="SUPFAM" id="SSF53335">
    <property type="entry name" value="S-adenosyl-L-methionine-dependent methyltransferases"/>
    <property type="match status" value="1"/>
</dbReference>
<proteinExistence type="inferred from homology"/>
<dbReference type="Proteomes" id="UP000266720">
    <property type="component" value="Chromosome"/>
</dbReference>
<dbReference type="InterPro" id="IPR029063">
    <property type="entry name" value="SAM-dependent_MTases_sf"/>
</dbReference>